<keyword evidence="7 8" id="KW-0998">Cell outer membrane</keyword>
<evidence type="ECO:0000256" key="6">
    <source>
        <dbReference type="ARBA" id="ARBA00023136"/>
    </source>
</evidence>
<gene>
    <name evidence="12" type="ORF">PQR62_02350</name>
</gene>
<evidence type="ECO:0000259" key="10">
    <source>
        <dbReference type="Pfam" id="PF04542"/>
    </source>
</evidence>
<keyword evidence="4 8" id="KW-0812">Transmembrane</keyword>
<dbReference type="InterPro" id="IPR014284">
    <property type="entry name" value="RNA_pol_sigma-70_dom"/>
</dbReference>
<dbReference type="Gene3D" id="1.10.1740.10">
    <property type="match status" value="1"/>
</dbReference>
<dbReference type="InterPro" id="IPR007627">
    <property type="entry name" value="RNA_pol_sigma70_r2"/>
</dbReference>
<name>A0ABW9A5F7_9BURK</name>
<keyword evidence="13" id="KW-1185">Reference proteome</keyword>
<dbReference type="Gene3D" id="2.40.170.20">
    <property type="entry name" value="TonB-dependent receptor, beta-barrel domain"/>
    <property type="match status" value="1"/>
</dbReference>
<evidence type="ECO:0000256" key="7">
    <source>
        <dbReference type="ARBA" id="ARBA00023237"/>
    </source>
</evidence>
<evidence type="ECO:0000256" key="2">
    <source>
        <dbReference type="ARBA" id="ARBA00022448"/>
    </source>
</evidence>
<dbReference type="InterPro" id="IPR039426">
    <property type="entry name" value="TonB-dep_rcpt-like"/>
</dbReference>
<dbReference type="InterPro" id="IPR013249">
    <property type="entry name" value="RNA_pol_sigma70_r4_t2"/>
</dbReference>
<dbReference type="SUPFAM" id="SSF56935">
    <property type="entry name" value="Porins"/>
    <property type="match status" value="1"/>
</dbReference>
<dbReference type="Proteomes" id="UP001629246">
    <property type="component" value="Unassembled WGS sequence"/>
</dbReference>
<dbReference type="CDD" id="cd06171">
    <property type="entry name" value="Sigma70_r4"/>
    <property type="match status" value="1"/>
</dbReference>
<feature type="domain" description="RNA polymerase sigma-70 region 2" evidence="10">
    <location>
        <begin position="1"/>
        <end position="66"/>
    </location>
</feature>
<dbReference type="PROSITE" id="PS52016">
    <property type="entry name" value="TONB_DEPENDENT_REC_3"/>
    <property type="match status" value="1"/>
</dbReference>
<dbReference type="InterPro" id="IPR000531">
    <property type="entry name" value="Beta-barrel_TonB"/>
</dbReference>
<keyword evidence="3 8" id="KW-1134">Transmembrane beta strand</keyword>
<dbReference type="SUPFAM" id="SSF88946">
    <property type="entry name" value="Sigma2 domain of RNA polymerase sigma factors"/>
    <property type="match status" value="1"/>
</dbReference>
<dbReference type="Gene3D" id="1.10.10.10">
    <property type="entry name" value="Winged helix-like DNA-binding domain superfamily/Winged helix DNA-binding domain"/>
    <property type="match status" value="1"/>
</dbReference>
<organism evidence="12 13">
    <name type="scientific">Herbaspirillum lusitanum</name>
    <dbReference type="NCBI Taxonomy" id="213312"/>
    <lineage>
        <taxon>Bacteria</taxon>
        <taxon>Pseudomonadati</taxon>
        <taxon>Pseudomonadota</taxon>
        <taxon>Betaproteobacteria</taxon>
        <taxon>Burkholderiales</taxon>
        <taxon>Oxalobacteraceae</taxon>
        <taxon>Herbaspirillum</taxon>
    </lineage>
</organism>
<dbReference type="RefSeq" id="WP_408154373.1">
    <property type="nucleotide sequence ID" value="NZ_JAQQFM010000001.1"/>
</dbReference>
<evidence type="ECO:0000256" key="1">
    <source>
        <dbReference type="ARBA" id="ARBA00004571"/>
    </source>
</evidence>
<dbReference type="PANTHER" id="PTHR32552">
    <property type="entry name" value="FERRICHROME IRON RECEPTOR-RELATED"/>
    <property type="match status" value="1"/>
</dbReference>
<dbReference type="InterPro" id="IPR036942">
    <property type="entry name" value="Beta-barrel_TonB_sf"/>
</dbReference>
<keyword evidence="12" id="KW-0675">Receptor</keyword>
<keyword evidence="6 8" id="KW-0472">Membrane</keyword>
<dbReference type="Pfam" id="PF04542">
    <property type="entry name" value="Sigma70_r2"/>
    <property type="match status" value="1"/>
</dbReference>
<proteinExistence type="inferred from homology"/>
<reference evidence="12 13" key="1">
    <citation type="journal article" date="2024" name="Chem. Sci.">
        <title>Discovery of megapolipeptins by genome mining of a Burkholderiales bacteria collection.</title>
        <authorList>
            <person name="Paulo B.S."/>
            <person name="Recchia M.J.J."/>
            <person name="Lee S."/>
            <person name="Fergusson C.H."/>
            <person name="Romanowski S.B."/>
            <person name="Hernandez A."/>
            <person name="Krull N."/>
            <person name="Liu D.Y."/>
            <person name="Cavanagh H."/>
            <person name="Bos A."/>
            <person name="Gray C.A."/>
            <person name="Murphy B.T."/>
            <person name="Linington R.G."/>
            <person name="Eustaquio A.S."/>
        </authorList>
    </citation>
    <scope>NUCLEOTIDE SEQUENCE [LARGE SCALE GENOMIC DNA]</scope>
    <source>
        <strain evidence="12 13">RL21-008-BIB-A</strain>
    </source>
</reference>
<comment type="caution">
    <text evidence="12">The sequence shown here is derived from an EMBL/GenBank/DDBJ whole genome shotgun (WGS) entry which is preliminary data.</text>
</comment>
<dbReference type="InterPro" id="IPR013325">
    <property type="entry name" value="RNA_pol_sigma_r2"/>
</dbReference>
<dbReference type="SUPFAM" id="SSF88659">
    <property type="entry name" value="Sigma3 and sigma4 domains of RNA polymerase sigma factors"/>
    <property type="match status" value="1"/>
</dbReference>
<evidence type="ECO:0000259" key="9">
    <source>
        <dbReference type="Pfam" id="PF00593"/>
    </source>
</evidence>
<evidence type="ECO:0000259" key="11">
    <source>
        <dbReference type="Pfam" id="PF08281"/>
    </source>
</evidence>
<comment type="similarity">
    <text evidence="8">Belongs to the TonB-dependent receptor family.</text>
</comment>
<comment type="subcellular location">
    <subcellularLocation>
        <location evidence="1 8">Cell outer membrane</location>
        <topology evidence="1 8">Multi-pass membrane protein</topology>
    </subcellularLocation>
</comment>
<dbReference type="InterPro" id="IPR036388">
    <property type="entry name" value="WH-like_DNA-bd_sf"/>
</dbReference>
<sequence length="326" mass="36126">MFERYYREILSFLTGKVSDRSTAADPVQENYARAYAVHMTGSSVADPRAMLFRIAHNLLIDHHRHADVRADVEIPSHDEVTQLVLGPKNLEPEVATSSRQGVMALVEAIDGLPPRCRMAFMLNRFDGLSYAEVAARMGISIKMVEQHIKNALDACARSRAHHVGCGGTSTGTCYRAAGLVQSQGWEFEVAGKPSPRWDIVTGYTYNQAKYLADSTASNVGTLFARPVHMFKLWSQYHPGGIEGVASAWTLGAGMYAQSEITNGALSQGGYATFNARVAYRIDKNWEASLNFNNLTDRTYLRTVGYTGYYNSYGDPRNMLLTVRAKF</sequence>
<dbReference type="InterPro" id="IPR013324">
    <property type="entry name" value="RNA_pol_sigma_r3/r4-like"/>
</dbReference>
<dbReference type="EMBL" id="JAQQFM010000001">
    <property type="protein sequence ID" value="MFL9923090.1"/>
    <property type="molecule type" value="Genomic_DNA"/>
</dbReference>
<evidence type="ECO:0000313" key="12">
    <source>
        <dbReference type="EMBL" id="MFL9923090.1"/>
    </source>
</evidence>
<keyword evidence="2 8" id="KW-0813">Transport</keyword>
<dbReference type="Pfam" id="PF08281">
    <property type="entry name" value="Sigma70_r4_2"/>
    <property type="match status" value="1"/>
</dbReference>
<feature type="domain" description="TonB-dependent receptor-like beta-barrel" evidence="9">
    <location>
        <begin position="169"/>
        <end position="294"/>
    </location>
</feature>
<protein>
    <submittedName>
        <fullName evidence="12">TonB-dependent receptor</fullName>
    </submittedName>
</protein>
<evidence type="ECO:0000313" key="13">
    <source>
        <dbReference type="Proteomes" id="UP001629246"/>
    </source>
</evidence>
<accession>A0ABW9A5F7</accession>
<evidence type="ECO:0000256" key="5">
    <source>
        <dbReference type="ARBA" id="ARBA00023077"/>
    </source>
</evidence>
<dbReference type="PANTHER" id="PTHR32552:SF74">
    <property type="entry name" value="HYDROXAMATE SIDEROPHORE RECEPTOR FHUE"/>
    <property type="match status" value="1"/>
</dbReference>
<dbReference type="Pfam" id="PF00593">
    <property type="entry name" value="TonB_dep_Rec_b-barrel"/>
    <property type="match status" value="1"/>
</dbReference>
<evidence type="ECO:0000256" key="3">
    <source>
        <dbReference type="ARBA" id="ARBA00022452"/>
    </source>
</evidence>
<keyword evidence="5" id="KW-0798">TonB box</keyword>
<feature type="domain" description="RNA polymerase sigma factor 70 region 4 type 2" evidence="11">
    <location>
        <begin position="104"/>
        <end position="155"/>
    </location>
</feature>
<evidence type="ECO:0000256" key="4">
    <source>
        <dbReference type="ARBA" id="ARBA00022692"/>
    </source>
</evidence>
<evidence type="ECO:0000256" key="8">
    <source>
        <dbReference type="PROSITE-ProRule" id="PRU01360"/>
    </source>
</evidence>
<dbReference type="NCBIfam" id="TIGR02937">
    <property type="entry name" value="sigma70-ECF"/>
    <property type="match status" value="1"/>
</dbReference>